<dbReference type="Proteomes" id="UP001163336">
    <property type="component" value="Chromosome"/>
</dbReference>
<dbReference type="RefSeq" id="WP_281912803.1">
    <property type="nucleotide sequence ID" value="NZ_AP026966.1"/>
</dbReference>
<accession>A0ABM8C2V5</accession>
<evidence type="ECO:0000313" key="1">
    <source>
        <dbReference type="EMBL" id="BDT57511.1"/>
    </source>
</evidence>
<dbReference type="GO" id="GO:0016874">
    <property type="term" value="F:ligase activity"/>
    <property type="evidence" value="ECO:0007669"/>
    <property type="project" value="UniProtKB-KW"/>
</dbReference>
<keyword evidence="2" id="KW-1185">Reference proteome</keyword>
<name>A0ABM8C2V5_9BURK</name>
<dbReference type="EMBL" id="AP026966">
    <property type="protein sequence ID" value="BDT57511.1"/>
    <property type="molecule type" value="Genomic_DNA"/>
</dbReference>
<evidence type="ECO:0000313" key="2">
    <source>
        <dbReference type="Proteomes" id="UP001163336"/>
    </source>
</evidence>
<dbReference type="Gene3D" id="3.40.50.11280">
    <property type="entry name" value="Glutamate-cysteine ligase, N-terminal domain"/>
    <property type="match status" value="1"/>
</dbReference>
<dbReference type="Pfam" id="PF08886">
    <property type="entry name" value="GshA"/>
    <property type="match status" value="1"/>
</dbReference>
<keyword evidence="1" id="KW-0436">Ligase</keyword>
<reference evidence="1" key="1">
    <citation type="submission" date="2022-11" db="EMBL/GenBank/DDBJ databases">
        <title>Isolation and characterization of PLA-degrading bacterium Massilia sp. from Antarctic soil.</title>
        <authorList>
            <person name="Sato K."/>
            <person name="Gomez-Fuentes C."/>
            <person name="Ahmad S.A."/>
            <person name="Zulkharnain A."/>
        </authorList>
    </citation>
    <scope>NUCLEOTIDE SEQUENCE</scope>
    <source>
        <strain evidence="1">N-3</strain>
    </source>
</reference>
<protein>
    <submittedName>
        <fullName evidence="1">Glutamate--cysteine ligase</fullName>
    </submittedName>
</protein>
<gene>
    <name evidence="1" type="primary">gshA_2</name>
    <name evidence="1" type="ORF">MasN3_10050</name>
</gene>
<dbReference type="SUPFAM" id="SSF56059">
    <property type="entry name" value="Glutathione synthetase ATP-binding domain-like"/>
    <property type="match status" value="1"/>
</dbReference>
<sequence length="433" mass="47955">MVPHLATALTGPLLDLEKKILEATPAIERWFRLEWQEHTPPFYCSVDLRNAGYKLAPVDTNLFPGGFNNLSTEMLPLTVQAAMAAIDKYCPDARNLLMIPEVNTRNPMYLQNVARLMQIFRQTGLHVRLGSLSPDVTQPTPLALPDGNMLVVEPLVRSANGRRVGLADFDPCTILLNNDLSSGIPAILENIHEQSLLPPLHAGWALRRKSNHFKAFDEVAKKFGKLIEIDPWLVNPLHSKVGEVDLQQDVGTEQLADAVSALLSKIKKKYKEYGMKEQKPFVIVKPDAGTYGMGVMTVKDASEVRDLSRAQRNKMTVIKDGVAVTDMIVQEGVPTFETINDAVAEPVVYMIDRYVVGGFYRVHAERGIDQNLNAPGSQYVPLAFAQQHAVPDPRAKPGTAAPNRFYVYGVVARLGLLAASLELERTDPNPEVY</sequence>
<dbReference type="InterPro" id="IPR011718">
    <property type="entry name" value="GshA"/>
</dbReference>
<proteinExistence type="predicted"/>
<organism evidence="1 2">
    <name type="scientific">Massilia varians</name>
    <dbReference type="NCBI Taxonomy" id="457921"/>
    <lineage>
        <taxon>Bacteria</taxon>
        <taxon>Pseudomonadati</taxon>
        <taxon>Pseudomonadota</taxon>
        <taxon>Betaproteobacteria</taxon>
        <taxon>Burkholderiales</taxon>
        <taxon>Oxalobacteraceae</taxon>
        <taxon>Telluria group</taxon>
        <taxon>Massilia</taxon>
    </lineage>
</organism>
<dbReference type="NCBIfam" id="TIGR02049">
    <property type="entry name" value="gshA_ferroox"/>
    <property type="match status" value="1"/>
</dbReference>
<dbReference type="InterPro" id="IPR042520">
    <property type="entry name" value="GshA_N"/>
</dbReference>